<name>A0AAV1ZSB1_9ARAC</name>
<protein>
    <submittedName>
        <fullName evidence="1">Uncharacterized protein</fullName>
    </submittedName>
</protein>
<accession>A0AAV1ZSB1</accession>
<dbReference type="EMBL" id="CAXIEN010000080">
    <property type="protein sequence ID" value="CAL1274734.1"/>
    <property type="molecule type" value="Genomic_DNA"/>
</dbReference>
<proteinExistence type="predicted"/>
<gene>
    <name evidence="1" type="ORF">LARSCL_LOCUS7674</name>
</gene>
<evidence type="ECO:0000313" key="2">
    <source>
        <dbReference type="Proteomes" id="UP001497382"/>
    </source>
</evidence>
<dbReference type="Proteomes" id="UP001497382">
    <property type="component" value="Unassembled WGS sequence"/>
</dbReference>
<comment type="caution">
    <text evidence="1">The sequence shown here is derived from an EMBL/GenBank/DDBJ whole genome shotgun (WGS) entry which is preliminary data.</text>
</comment>
<keyword evidence="2" id="KW-1185">Reference proteome</keyword>
<organism evidence="1 2">
    <name type="scientific">Larinioides sclopetarius</name>
    <dbReference type="NCBI Taxonomy" id="280406"/>
    <lineage>
        <taxon>Eukaryota</taxon>
        <taxon>Metazoa</taxon>
        <taxon>Ecdysozoa</taxon>
        <taxon>Arthropoda</taxon>
        <taxon>Chelicerata</taxon>
        <taxon>Arachnida</taxon>
        <taxon>Araneae</taxon>
        <taxon>Araneomorphae</taxon>
        <taxon>Entelegynae</taxon>
        <taxon>Araneoidea</taxon>
        <taxon>Araneidae</taxon>
        <taxon>Larinioides</taxon>
    </lineage>
</organism>
<sequence>MTYASCLLTLDHAELYSITIISIDELDNVRNFNTVDATVTRIISGKRKNVRECVLKVSTKWSVKPLYCCRS</sequence>
<evidence type="ECO:0000313" key="1">
    <source>
        <dbReference type="EMBL" id="CAL1274734.1"/>
    </source>
</evidence>
<reference evidence="1 2" key="1">
    <citation type="submission" date="2024-04" db="EMBL/GenBank/DDBJ databases">
        <authorList>
            <person name="Rising A."/>
            <person name="Reimegard J."/>
            <person name="Sonavane S."/>
            <person name="Akerstrom W."/>
            <person name="Nylinder S."/>
            <person name="Hedman E."/>
            <person name="Kallberg Y."/>
        </authorList>
    </citation>
    <scope>NUCLEOTIDE SEQUENCE [LARGE SCALE GENOMIC DNA]</scope>
</reference>
<dbReference type="AlphaFoldDB" id="A0AAV1ZSB1"/>